<accession>A0ABU6GGG0</accession>
<reference evidence="4 5" key="1">
    <citation type="submission" date="2023-03" db="EMBL/GenBank/DDBJ databases">
        <title>Bacillus Genome Sequencing.</title>
        <authorList>
            <person name="Dunlap C."/>
        </authorList>
    </citation>
    <scope>NUCLEOTIDE SEQUENCE [LARGE SCALE GENOMIC DNA]</scope>
    <source>
        <strain evidence="4 5">BD-525</strain>
    </source>
</reference>
<feature type="transmembrane region" description="Helical" evidence="3">
    <location>
        <begin position="20"/>
        <end position="46"/>
    </location>
</feature>
<organism evidence="4 5">
    <name type="scientific">Paenibacillus dokdonensis</name>
    <dbReference type="NCBI Taxonomy" id="2567944"/>
    <lineage>
        <taxon>Bacteria</taxon>
        <taxon>Bacillati</taxon>
        <taxon>Bacillota</taxon>
        <taxon>Bacilli</taxon>
        <taxon>Bacillales</taxon>
        <taxon>Paenibacillaceae</taxon>
        <taxon>Paenibacillus</taxon>
    </lineage>
</organism>
<dbReference type="PANTHER" id="PTHR43337">
    <property type="entry name" value="XANTHINE/URACIL PERMEASE C887.17-RELATED"/>
    <property type="match status" value="1"/>
</dbReference>
<evidence type="ECO:0000313" key="5">
    <source>
        <dbReference type="Proteomes" id="UP001344632"/>
    </source>
</evidence>
<dbReference type="EMBL" id="JARLKZ010000002">
    <property type="protein sequence ID" value="MEC0238831.1"/>
    <property type="molecule type" value="Genomic_DNA"/>
</dbReference>
<name>A0ABU6GGG0_9BACL</name>
<keyword evidence="3" id="KW-0812">Transmembrane</keyword>
<sequence>MMPAVRDISFERLEEALPAFFIIAFIPLMHSIVDGIAISFISYALFHIALGKWREVKPLFYIVSHLFVIYFILQTLTKTYQGSPLRTHQRSGGLFGTPIKSM</sequence>
<evidence type="ECO:0000256" key="3">
    <source>
        <dbReference type="SAM" id="Phobius"/>
    </source>
</evidence>
<dbReference type="RefSeq" id="WP_326085626.1">
    <property type="nucleotide sequence ID" value="NZ_JARLKZ010000002.1"/>
</dbReference>
<evidence type="ECO:0000313" key="4">
    <source>
        <dbReference type="EMBL" id="MEC0238831.1"/>
    </source>
</evidence>
<keyword evidence="3" id="KW-1133">Transmembrane helix</keyword>
<protein>
    <submittedName>
        <fullName evidence="4">Uncharacterized protein</fullName>
    </submittedName>
</protein>
<proteinExistence type="predicted"/>
<evidence type="ECO:0000256" key="1">
    <source>
        <dbReference type="ARBA" id="ARBA00004127"/>
    </source>
</evidence>
<feature type="transmembrane region" description="Helical" evidence="3">
    <location>
        <begin position="58"/>
        <end position="76"/>
    </location>
</feature>
<dbReference type="Proteomes" id="UP001344632">
    <property type="component" value="Unassembled WGS sequence"/>
</dbReference>
<comment type="subcellular location">
    <subcellularLocation>
        <location evidence="1">Endomembrane system</location>
        <topology evidence="1">Multi-pass membrane protein</topology>
    </subcellularLocation>
</comment>
<keyword evidence="2" id="KW-0813">Transport</keyword>
<evidence type="ECO:0000256" key="2">
    <source>
        <dbReference type="ARBA" id="ARBA00022448"/>
    </source>
</evidence>
<keyword evidence="5" id="KW-1185">Reference proteome</keyword>
<dbReference type="PANTHER" id="PTHR43337:SF1">
    <property type="entry name" value="XANTHINE_URACIL PERMEASE C887.17-RELATED"/>
    <property type="match status" value="1"/>
</dbReference>
<dbReference type="InterPro" id="IPR045018">
    <property type="entry name" value="Azg-like"/>
</dbReference>
<comment type="caution">
    <text evidence="4">The sequence shown here is derived from an EMBL/GenBank/DDBJ whole genome shotgun (WGS) entry which is preliminary data.</text>
</comment>
<keyword evidence="3" id="KW-0472">Membrane</keyword>
<gene>
    <name evidence="4" type="ORF">P4H66_02965</name>
</gene>